<dbReference type="EMBL" id="KN833807">
    <property type="protein sequence ID" value="KIK18388.1"/>
    <property type="molecule type" value="Genomic_DNA"/>
</dbReference>
<accession>A0A0C9ZEL5</accession>
<organism evidence="2 3">
    <name type="scientific">Pisolithus microcarpus 441</name>
    <dbReference type="NCBI Taxonomy" id="765257"/>
    <lineage>
        <taxon>Eukaryota</taxon>
        <taxon>Fungi</taxon>
        <taxon>Dikarya</taxon>
        <taxon>Basidiomycota</taxon>
        <taxon>Agaricomycotina</taxon>
        <taxon>Agaricomycetes</taxon>
        <taxon>Agaricomycetidae</taxon>
        <taxon>Boletales</taxon>
        <taxon>Sclerodermatineae</taxon>
        <taxon>Pisolithaceae</taxon>
        <taxon>Pisolithus</taxon>
    </lineage>
</organism>
<evidence type="ECO:0000313" key="2">
    <source>
        <dbReference type="EMBL" id="KIK18388.1"/>
    </source>
</evidence>
<feature type="compositionally biased region" description="Basic and acidic residues" evidence="1">
    <location>
        <begin position="41"/>
        <end position="52"/>
    </location>
</feature>
<reference evidence="2 3" key="1">
    <citation type="submission" date="2014-04" db="EMBL/GenBank/DDBJ databases">
        <authorList>
            <consortium name="DOE Joint Genome Institute"/>
            <person name="Kuo A."/>
            <person name="Kohler A."/>
            <person name="Costa M.D."/>
            <person name="Nagy L.G."/>
            <person name="Floudas D."/>
            <person name="Copeland A."/>
            <person name="Barry K.W."/>
            <person name="Cichocki N."/>
            <person name="Veneault-Fourrey C."/>
            <person name="LaButti K."/>
            <person name="Lindquist E.A."/>
            <person name="Lipzen A."/>
            <person name="Lundell T."/>
            <person name="Morin E."/>
            <person name="Murat C."/>
            <person name="Sun H."/>
            <person name="Tunlid A."/>
            <person name="Henrissat B."/>
            <person name="Grigoriev I.V."/>
            <person name="Hibbett D.S."/>
            <person name="Martin F."/>
            <person name="Nordberg H.P."/>
            <person name="Cantor M.N."/>
            <person name="Hua S.X."/>
        </authorList>
    </citation>
    <scope>NUCLEOTIDE SEQUENCE [LARGE SCALE GENOMIC DNA]</scope>
    <source>
        <strain evidence="2 3">441</strain>
    </source>
</reference>
<dbReference type="Proteomes" id="UP000054018">
    <property type="component" value="Unassembled WGS sequence"/>
</dbReference>
<gene>
    <name evidence="2" type="ORF">PISMIDRAFT_684286</name>
</gene>
<sequence length="59" mass="6526">MSASGHDWTGQSLGWTAANEGGARKRDNPAGMADHPLSHRLNRDKFRVDGRQTRMGLSY</sequence>
<keyword evidence="3" id="KW-1185">Reference proteome</keyword>
<reference evidence="3" key="2">
    <citation type="submission" date="2015-01" db="EMBL/GenBank/DDBJ databases">
        <title>Evolutionary Origins and Diversification of the Mycorrhizal Mutualists.</title>
        <authorList>
            <consortium name="DOE Joint Genome Institute"/>
            <consortium name="Mycorrhizal Genomics Consortium"/>
            <person name="Kohler A."/>
            <person name="Kuo A."/>
            <person name="Nagy L.G."/>
            <person name="Floudas D."/>
            <person name="Copeland A."/>
            <person name="Barry K.W."/>
            <person name="Cichocki N."/>
            <person name="Veneault-Fourrey C."/>
            <person name="LaButti K."/>
            <person name="Lindquist E.A."/>
            <person name="Lipzen A."/>
            <person name="Lundell T."/>
            <person name="Morin E."/>
            <person name="Murat C."/>
            <person name="Riley R."/>
            <person name="Ohm R."/>
            <person name="Sun H."/>
            <person name="Tunlid A."/>
            <person name="Henrissat B."/>
            <person name="Grigoriev I.V."/>
            <person name="Hibbett D.S."/>
            <person name="Martin F."/>
        </authorList>
    </citation>
    <scope>NUCLEOTIDE SEQUENCE [LARGE SCALE GENOMIC DNA]</scope>
    <source>
        <strain evidence="3">441</strain>
    </source>
</reference>
<dbReference type="HOGENOM" id="CLU_2961703_0_0_1"/>
<protein>
    <submittedName>
        <fullName evidence="2">Uncharacterized protein</fullName>
    </submittedName>
</protein>
<evidence type="ECO:0000313" key="3">
    <source>
        <dbReference type="Proteomes" id="UP000054018"/>
    </source>
</evidence>
<evidence type="ECO:0000256" key="1">
    <source>
        <dbReference type="SAM" id="MobiDB-lite"/>
    </source>
</evidence>
<proteinExistence type="predicted"/>
<dbReference type="AlphaFoldDB" id="A0A0C9ZEL5"/>
<feature type="compositionally biased region" description="Polar residues" evidence="1">
    <location>
        <begin position="1"/>
        <end position="14"/>
    </location>
</feature>
<name>A0A0C9ZEL5_9AGAM</name>
<feature type="region of interest" description="Disordered" evidence="1">
    <location>
        <begin position="1"/>
        <end position="59"/>
    </location>
</feature>